<feature type="transmembrane region" description="Helical" evidence="2">
    <location>
        <begin position="526"/>
        <end position="544"/>
    </location>
</feature>
<feature type="transmembrane region" description="Helical" evidence="2">
    <location>
        <begin position="550"/>
        <end position="571"/>
    </location>
</feature>
<name>A0A1I2YSP6_9FIRM</name>
<sequence length="579" mass="64470">MDNINPGQMLKRIEALENEVSELKERLSGLENMKAPDFPPVAAKPPHEPSKREKAAALKKSPAWDSEHWRDGIESLVGGKLLNRIAIVVLLFGMAYFLKYSFDNNWIGVTGRIIIGLVVGLAFLTAGDFTMTRKYRYFSQGLSGGGIAIIYLTTYAATNFYDVFSPAAAFLLMVITALAGGILAVRQNAYAVAVLSTLGGFLTPFLIGSEGAGPIPFFTYITLLDLGVLFLAYYKNWRSLNFLSLAGTAIVYILFNSTLPPYGPNYAYQLEAYLVIYFVIFGSLAFFYNIRYNQPTKAPDVYLMVLNIAFFLVASLVNLARYPDWHGIFVIALAIIYLVVSTLLQRKRMGDNLLFLALLGIGLALVTIAIPIQLDGNWRNSAWVAEGMVLIYAGIKASNSWVSRSGIFVLTMASLFQIEAYLTNNPDYTPVLNTNSFSAFLAIAGFFIVFYLFHSRAELADRRFLLWPSAVYGTLLALRQVSIEATHAVLRYRLDYQVDFAVSLAWIFVALIVIAIGLLKDIKGLRLISLALLGITLIKIMLYDLSNLDIVFRMLILFIVGGILLGISFIYQRKDRKEE</sequence>
<organism evidence="3 4">
    <name type="scientific">Desulfotruncus arcticus DSM 17038</name>
    <dbReference type="NCBI Taxonomy" id="1121424"/>
    <lineage>
        <taxon>Bacteria</taxon>
        <taxon>Bacillati</taxon>
        <taxon>Bacillota</taxon>
        <taxon>Clostridia</taxon>
        <taxon>Eubacteriales</taxon>
        <taxon>Desulfallaceae</taxon>
        <taxon>Desulfotruncus</taxon>
    </lineage>
</organism>
<feature type="transmembrane region" description="Helical" evidence="2">
    <location>
        <begin position="501"/>
        <end position="519"/>
    </location>
</feature>
<evidence type="ECO:0000313" key="3">
    <source>
        <dbReference type="EMBL" id="SFH27661.1"/>
    </source>
</evidence>
<keyword evidence="2" id="KW-0472">Membrane</keyword>
<feature type="region of interest" description="Disordered" evidence="1">
    <location>
        <begin position="30"/>
        <end position="63"/>
    </location>
</feature>
<feature type="transmembrane region" description="Helical" evidence="2">
    <location>
        <begin position="215"/>
        <end position="233"/>
    </location>
</feature>
<evidence type="ECO:0000256" key="1">
    <source>
        <dbReference type="SAM" id="MobiDB-lite"/>
    </source>
</evidence>
<feature type="transmembrane region" description="Helical" evidence="2">
    <location>
        <begin position="163"/>
        <end position="183"/>
    </location>
</feature>
<feature type="transmembrane region" description="Helical" evidence="2">
    <location>
        <begin position="353"/>
        <end position="372"/>
    </location>
</feature>
<feature type="transmembrane region" description="Helical" evidence="2">
    <location>
        <begin position="301"/>
        <end position="319"/>
    </location>
</feature>
<keyword evidence="2" id="KW-0812">Transmembrane</keyword>
<proteinExistence type="predicted"/>
<feature type="transmembrane region" description="Helical" evidence="2">
    <location>
        <begin position="465"/>
        <end position="481"/>
    </location>
</feature>
<dbReference type="STRING" id="341036.SAMN05660649_04551"/>
<feature type="transmembrane region" description="Helical" evidence="2">
    <location>
        <begin position="190"/>
        <end position="209"/>
    </location>
</feature>
<dbReference type="RefSeq" id="WP_092474736.1">
    <property type="nucleotide sequence ID" value="NZ_FOOX01000022.1"/>
</dbReference>
<dbReference type="EMBL" id="FOOX01000022">
    <property type="protein sequence ID" value="SFH27661.1"/>
    <property type="molecule type" value="Genomic_DNA"/>
</dbReference>
<evidence type="ECO:0000313" key="4">
    <source>
        <dbReference type="Proteomes" id="UP000199337"/>
    </source>
</evidence>
<accession>A0A1I2YSP6</accession>
<feature type="transmembrane region" description="Helical" evidence="2">
    <location>
        <begin position="240"/>
        <end position="258"/>
    </location>
</feature>
<dbReference type="OrthoDB" id="1805246at2"/>
<dbReference type="PANTHER" id="PTHR38434">
    <property type="entry name" value="BLL2549 PROTEIN"/>
    <property type="match status" value="1"/>
</dbReference>
<feature type="transmembrane region" description="Helical" evidence="2">
    <location>
        <begin position="436"/>
        <end position="453"/>
    </location>
</feature>
<feature type="transmembrane region" description="Helical" evidence="2">
    <location>
        <begin position="325"/>
        <end position="344"/>
    </location>
</feature>
<feature type="transmembrane region" description="Helical" evidence="2">
    <location>
        <begin position="270"/>
        <end position="289"/>
    </location>
</feature>
<dbReference type="Pfam" id="PF10101">
    <property type="entry name" value="DUF2339"/>
    <property type="match status" value="2"/>
</dbReference>
<feature type="transmembrane region" description="Helical" evidence="2">
    <location>
        <begin position="137"/>
        <end position="157"/>
    </location>
</feature>
<feature type="transmembrane region" description="Helical" evidence="2">
    <location>
        <begin position="106"/>
        <end position="125"/>
    </location>
</feature>
<evidence type="ECO:0000256" key="2">
    <source>
        <dbReference type="SAM" id="Phobius"/>
    </source>
</evidence>
<feature type="compositionally biased region" description="Basic and acidic residues" evidence="1">
    <location>
        <begin position="45"/>
        <end position="56"/>
    </location>
</feature>
<dbReference type="InterPro" id="IPR019286">
    <property type="entry name" value="DUF2339_TM"/>
</dbReference>
<keyword evidence="4" id="KW-1185">Reference proteome</keyword>
<feature type="transmembrane region" description="Helical" evidence="2">
    <location>
        <begin position="81"/>
        <end position="100"/>
    </location>
</feature>
<keyword evidence="2" id="KW-1133">Transmembrane helix</keyword>
<dbReference type="PANTHER" id="PTHR38434:SF1">
    <property type="entry name" value="BLL2549 PROTEIN"/>
    <property type="match status" value="1"/>
</dbReference>
<gene>
    <name evidence="3" type="ORF">SAMN05660649_04551</name>
</gene>
<dbReference type="Proteomes" id="UP000199337">
    <property type="component" value="Unassembled WGS sequence"/>
</dbReference>
<reference evidence="4" key="1">
    <citation type="submission" date="2016-10" db="EMBL/GenBank/DDBJ databases">
        <authorList>
            <person name="Varghese N."/>
            <person name="Submissions S."/>
        </authorList>
    </citation>
    <scope>NUCLEOTIDE SEQUENCE [LARGE SCALE GENOMIC DNA]</scope>
    <source>
        <strain evidence="4">DSM 17038</strain>
    </source>
</reference>
<dbReference type="AlphaFoldDB" id="A0A1I2YSP6"/>
<protein>
    <submittedName>
        <fullName evidence="3">Predicted membrane protein</fullName>
    </submittedName>
</protein>